<dbReference type="STRING" id="1408254.T458_17510"/>
<comment type="caution">
    <text evidence="1">The sequence shown here is derived from an EMBL/GenBank/DDBJ whole genome shotgun (WGS) entry which is preliminary data.</text>
</comment>
<dbReference type="InterPro" id="IPR001920">
    <property type="entry name" value="Asp/Glu_race"/>
</dbReference>
<protein>
    <submittedName>
        <fullName evidence="1">Uncharacterized protein</fullName>
    </submittedName>
</protein>
<dbReference type="Proteomes" id="UP000017973">
    <property type="component" value="Unassembled WGS sequence"/>
</dbReference>
<dbReference type="InterPro" id="IPR015942">
    <property type="entry name" value="Asp/Glu/hydantoin_racemase"/>
</dbReference>
<name>V6MBL0_9BACL</name>
<proteinExistence type="predicted"/>
<sequence>MNTNFFHVITPRFFPVLQWYENRKGEKVACLHAHHSNIEYSEKAFQQYDVDTLHFVDPGLLICVTQEASFRHSDAQRKAAEQIAWIEKCGADAILITCTNYIALLEEANLNCSIPILKIDEPYFEALCRQPRPPIMLFTNPATVEGTVKRFTDYAKAKGSEMQPDVRVLEGVFPLIMQGKKEEYLHEICAFLHNLVKEDPEQIVSVAQLSMVEAAQQFERQTSIPVIHPLGTLQAYIADEWKLNRF</sequence>
<dbReference type="PATRIC" id="fig|1408254.3.peg.3451"/>
<dbReference type="Pfam" id="PF01177">
    <property type="entry name" value="Asp_Glu_race"/>
    <property type="match status" value="1"/>
</dbReference>
<dbReference type="EMBL" id="AYJU01000017">
    <property type="protein sequence ID" value="EST52748.1"/>
    <property type="molecule type" value="Genomic_DNA"/>
</dbReference>
<organism evidence="1 2">
    <name type="scientific">Brevibacillus panacihumi W25</name>
    <dbReference type="NCBI Taxonomy" id="1408254"/>
    <lineage>
        <taxon>Bacteria</taxon>
        <taxon>Bacillati</taxon>
        <taxon>Bacillota</taxon>
        <taxon>Bacilli</taxon>
        <taxon>Bacillales</taxon>
        <taxon>Paenibacillaceae</taxon>
        <taxon>Brevibacillus</taxon>
    </lineage>
</organism>
<dbReference type="GO" id="GO:0047661">
    <property type="term" value="F:amino-acid racemase activity"/>
    <property type="evidence" value="ECO:0007669"/>
    <property type="project" value="InterPro"/>
</dbReference>
<dbReference type="Gene3D" id="3.40.50.1860">
    <property type="match status" value="2"/>
</dbReference>
<reference evidence="1 2" key="1">
    <citation type="journal article" date="2014" name="Genome Announc.">
        <title>Draft Genome Sequence of Brevibacillus panacihumi Strain W25, a Halotolerant Hydrocarbon-Degrading Bacterium.</title>
        <authorList>
            <person name="Wang X."/>
            <person name="Jin D."/>
            <person name="Zhou L."/>
            <person name="Wu L."/>
            <person name="An W."/>
            <person name="Chen Y."/>
            <person name="Zhao L."/>
        </authorList>
    </citation>
    <scope>NUCLEOTIDE SEQUENCE [LARGE SCALE GENOMIC DNA]</scope>
    <source>
        <strain evidence="1 2">W25</strain>
    </source>
</reference>
<gene>
    <name evidence="1" type="ORF">T458_17510</name>
</gene>
<dbReference type="RefSeq" id="WP_023557358.1">
    <property type="nucleotide sequence ID" value="NZ_KI629785.1"/>
</dbReference>
<accession>V6MBL0</accession>
<keyword evidence="2" id="KW-1185">Reference proteome</keyword>
<dbReference type="eggNOG" id="COG4126">
    <property type="taxonomic scope" value="Bacteria"/>
</dbReference>
<evidence type="ECO:0000313" key="1">
    <source>
        <dbReference type="EMBL" id="EST52748.1"/>
    </source>
</evidence>
<dbReference type="HOGENOM" id="CLU_1297746_0_0_9"/>
<dbReference type="AlphaFoldDB" id="V6MBL0"/>
<evidence type="ECO:0000313" key="2">
    <source>
        <dbReference type="Proteomes" id="UP000017973"/>
    </source>
</evidence>